<dbReference type="EMBL" id="PKLK01000002">
    <property type="protein sequence ID" value="RZE45905.1"/>
    <property type="molecule type" value="Genomic_DNA"/>
</dbReference>
<gene>
    <name evidence="1" type="ORF">C0Q91_02960</name>
</gene>
<sequence>MNHRPPDQAADPAPSTYTVLHDPEGLVEEQLPLDRHPYESLVKAVLAWTTQDTLTGCDYQQIALQLTGHARAVASDVRRQADRLPKGTGPRALAELVLQETDRCLTTPLCGTARCAQDRARAVRALYERLDRLDAALASEGTSGVAPTGG</sequence>
<evidence type="ECO:0000313" key="2">
    <source>
        <dbReference type="Proteomes" id="UP000292095"/>
    </source>
</evidence>
<dbReference type="RefSeq" id="WP_008404466.1">
    <property type="nucleotide sequence ID" value="NZ_CP014485.1"/>
</dbReference>
<dbReference type="AlphaFoldDB" id="A0AB37XJC1"/>
<dbReference type="GO" id="GO:0004519">
    <property type="term" value="F:endonuclease activity"/>
    <property type="evidence" value="ECO:0007669"/>
    <property type="project" value="UniProtKB-KW"/>
</dbReference>
<evidence type="ECO:0000313" key="1">
    <source>
        <dbReference type="EMBL" id="RZE45905.1"/>
    </source>
</evidence>
<keyword evidence="1" id="KW-0255">Endonuclease</keyword>
<comment type="caution">
    <text evidence="1">The sequence shown here is derived from an EMBL/GenBank/DDBJ whole genome shotgun (WGS) entry which is preliminary data.</text>
</comment>
<proteinExistence type="predicted"/>
<protein>
    <submittedName>
        <fullName evidence="1">Restriction endonuclease</fullName>
    </submittedName>
</protein>
<dbReference type="Proteomes" id="UP000292095">
    <property type="component" value="Unassembled WGS sequence"/>
</dbReference>
<keyword evidence="1" id="KW-0378">Hydrolase</keyword>
<keyword evidence="1" id="KW-0540">Nuclease</keyword>
<accession>A0AB37XJC1</accession>
<name>A0AB37XJC1_9ACTN</name>
<organism evidence="1 2">
    <name type="scientific">Streptomyces albidoflavus</name>
    <dbReference type="NCBI Taxonomy" id="1886"/>
    <lineage>
        <taxon>Bacteria</taxon>
        <taxon>Bacillati</taxon>
        <taxon>Actinomycetota</taxon>
        <taxon>Actinomycetes</taxon>
        <taxon>Kitasatosporales</taxon>
        <taxon>Streptomycetaceae</taxon>
        <taxon>Streptomyces</taxon>
        <taxon>Streptomyces albidoflavus group</taxon>
    </lineage>
</organism>
<reference evidence="1 2" key="1">
    <citation type="submission" date="2017-12" db="EMBL/GenBank/DDBJ databases">
        <title>Population genomics insights into the ecological differentiation and adaptive evolution in streptomycetes.</title>
        <authorList>
            <person name="Li Y."/>
            <person name="Huang Y."/>
        </authorList>
    </citation>
    <scope>NUCLEOTIDE SEQUENCE [LARGE SCALE GENOMIC DNA]</scope>
    <source>
        <strain evidence="1 2">FXJ.2339</strain>
    </source>
</reference>